<dbReference type="AlphaFoldDB" id="A0A917LT49"/>
<keyword evidence="2" id="KW-1185">Reference proteome</keyword>
<organism evidence="1 2">
    <name type="scientific">Paenibacillus radicis</name>
    <name type="common">ex Gao et al. 2016</name>
    <dbReference type="NCBI Taxonomy" id="1737354"/>
    <lineage>
        <taxon>Bacteria</taxon>
        <taxon>Bacillati</taxon>
        <taxon>Bacillota</taxon>
        <taxon>Bacilli</taxon>
        <taxon>Bacillales</taxon>
        <taxon>Paenibacillaceae</taxon>
        <taxon>Paenibacillus</taxon>
    </lineage>
</organism>
<dbReference type="EMBL" id="BMHY01000001">
    <property type="protein sequence ID" value="GGG55238.1"/>
    <property type="molecule type" value="Genomic_DNA"/>
</dbReference>
<comment type="caution">
    <text evidence="1">The sequence shown here is derived from an EMBL/GenBank/DDBJ whole genome shotgun (WGS) entry which is preliminary data.</text>
</comment>
<protein>
    <submittedName>
        <fullName evidence="1">Serine hydroxymethyltransferase</fullName>
    </submittedName>
</protein>
<evidence type="ECO:0000313" key="2">
    <source>
        <dbReference type="Proteomes" id="UP000600247"/>
    </source>
</evidence>
<accession>A0A917LT49</accession>
<reference evidence="1 2" key="1">
    <citation type="journal article" date="2014" name="Int. J. Syst. Evol. Microbiol.">
        <title>Complete genome sequence of Corynebacterium casei LMG S-19264T (=DSM 44701T), isolated from a smear-ripened cheese.</title>
        <authorList>
            <consortium name="US DOE Joint Genome Institute (JGI-PGF)"/>
            <person name="Walter F."/>
            <person name="Albersmeier A."/>
            <person name="Kalinowski J."/>
            <person name="Ruckert C."/>
        </authorList>
    </citation>
    <scope>NUCLEOTIDE SEQUENCE [LARGE SCALE GENOMIC DNA]</scope>
    <source>
        <strain evidence="1 2">CGMCC 1.15286</strain>
    </source>
</reference>
<dbReference type="RefSeq" id="WP_188887358.1">
    <property type="nucleotide sequence ID" value="NZ_BMHY01000001.1"/>
</dbReference>
<dbReference type="InterPro" id="IPR024992">
    <property type="entry name" value="DUF3891"/>
</dbReference>
<evidence type="ECO:0000313" key="1">
    <source>
        <dbReference type="EMBL" id="GGG55238.1"/>
    </source>
</evidence>
<name>A0A917LT49_9BACL</name>
<gene>
    <name evidence="1" type="ORF">GCM10010918_05120</name>
</gene>
<dbReference type="Pfam" id="PF13030">
    <property type="entry name" value="DUF3891"/>
    <property type="match status" value="1"/>
</dbReference>
<dbReference type="Proteomes" id="UP000600247">
    <property type="component" value="Unassembled WGS sequence"/>
</dbReference>
<proteinExistence type="predicted"/>
<sequence length="255" mass="29419">MIVYEKENAYILIAQHEHARISGDLMSAWAAWQDQAGNMDPRLGDIIFAAYEHDRSWLDLDSWPLWNDKASGPYSFIDFPPKVRFLYYNKGLDEVQSTNGYAALLCSMLYTSLVEKFQDDDAVQFVNREYDRQNRIKQLFKVDEHQLRKHISALILCDGLSLFACMREPGTPRSEISWFANGFRYEPQGDKQEQQLFADWQGKSEIALDPFPFVQTVETVIIYKEVSKAEAAAIGLEAAYRKAELREHAIRFVSA</sequence>